<evidence type="ECO:0000256" key="1">
    <source>
        <dbReference type="ARBA" id="ARBA00004155"/>
    </source>
</evidence>
<comment type="subcellular location">
    <subcellularLocation>
        <location evidence="2">Cell inner membrane</location>
        <topology evidence="2">Multi-pass membrane protein</topology>
    </subcellularLocation>
    <subcellularLocation>
        <location evidence="1">Lysosome membrane</location>
        <topology evidence="1">Multi-pass membrane protein</topology>
    </subcellularLocation>
</comment>
<accession>A0ABU5NAE9</accession>
<evidence type="ECO:0000256" key="16">
    <source>
        <dbReference type="ARBA" id="ARBA00044899"/>
    </source>
</evidence>
<gene>
    <name evidence="28" type="ORF">Megvenef_00095</name>
</gene>
<dbReference type="InterPro" id="IPR020846">
    <property type="entry name" value="MFS_dom"/>
</dbReference>
<dbReference type="PANTHER" id="PTHR23512">
    <property type="entry name" value="MAJOR FACILITATOR SUPERFAMILY DOMAIN-CONTAINING PROTEIN 1"/>
    <property type="match status" value="1"/>
</dbReference>
<evidence type="ECO:0000256" key="23">
    <source>
        <dbReference type="ARBA" id="ARBA00045018"/>
    </source>
</evidence>
<evidence type="ECO:0000256" key="9">
    <source>
        <dbReference type="ARBA" id="ARBA00044876"/>
    </source>
</evidence>
<dbReference type="InterPro" id="IPR052187">
    <property type="entry name" value="MFSD1"/>
</dbReference>
<dbReference type="InterPro" id="IPR036259">
    <property type="entry name" value="MFS_trans_sf"/>
</dbReference>
<feature type="transmembrane region" description="Helical" evidence="26">
    <location>
        <begin position="50"/>
        <end position="71"/>
    </location>
</feature>
<evidence type="ECO:0000256" key="8">
    <source>
        <dbReference type="ARBA" id="ARBA00023228"/>
    </source>
</evidence>
<comment type="catalytic activity">
    <reaction evidence="13">
        <text>L-lysyl-L-alpha-amino acid(out) = L-lysyl-L-alpha-amino acid(in)</text>
        <dbReference type="Rhea" id="RHEA:79387"/>
        <dbReference type="ChEBI" id="CHEBI:229965"/>
    </reaction>
</comment>
<evidence type="ECO:0000256" key="12">
    <source>
        <dbReference type="ARBA" id="ARBA00044884"/>
    </source>
</evidence>
<feature type="transmembrane region" description="Helical" evidence="26">
    <location>
        <begin position="12"/>
        <end position="30"/>
    </location>
</feature>
<keyword evidence="6 26" id="KW-1133">Transmembrane helix</keyword>
<dbReference type="Pfam" id="PF07690">
    <property type="entry name" value="MFS_1"/>
    <property type="match status" value="1"/>
</dbReference>
<comment type="catalytic activity">
    <reaction evidence="17">
        <text>L-lysyl-L-lysine(out) = L-lysyl-L-lysine(in)</text>
        <dbReference type="Rhea" id="RHEA:79403"/>
        <dbReference type="ChEBI" id="CHEBI:229956"/>
    </reaction>
</comment>
<evidence type="ECO:0000256" key="3">
    <source>
        <dbReference type="ARBA" id="ARBA00008335"/>
    </source>
</evidence>
<evidence type="ECO:0000259" key="27">
    <source>
        <dbReference type="PROSITE" id="PS50850"/>
    </source>
</evidence>
<keyword evidence="5 26" id="KW-0812">Transmembrane</keyword>
<feature type="transmembrane region" description="Helical" evidence="26">
    <location>
        <begin position="163"/>
        <end position="187"/>
    </location>
</feature>
<protein>
    <recommendedName>
        <fullName evidence="22">Lysosomal dipeptide transporter MFSD1</fullName>
    </recommendedName>
    <alternativeName>
        <fullName evidence="23">Major facilitator superfamily domain-containing protein 1</fullName>
    </alternativeName>
</protein>
<evidence type="ECO:0000256" key="2">
    <source>
        <dbReference type="ARBA" id="ARBA00004429"/>
    </source>
</evidence>
<comment type="catalytic activity">
    <reaction evidence="18">
        <text>L-arginyl-glycine(out) = L-arginyl-glycine(in)</text>
        <dbReference type="Rhea" id="RHEA:79391"/>
        <dbReference type="ChEBI" id="CHEBI:229955"/>
    </reaction>
</comment>
<name>A0ABU5NAE9_9RICK</name>
<feature type="transmembrane region" description="Helical" evidence="26">
    <location>
        <begin position="134"/>
        <end position="151"/>
    </location>
</feature>
<dbReference type="InterPro" id="IPR011701">
    <property type="entry name" value="MFS"/>
</dbReference>
<evidence type="ECO:0000256" key="11">
    <source>
        <dbReference type="ARBA" id="ARBA00044881"/>
    </source>
</evidence>
<feature type="transmembrane region" description="Helical" evidence="26">
    <location>
        <begin position="339"/>
        <end position="365"/>
    </location>
</feature>
<comment type="catalytic activity">
    <reaction evidence="15">
        <text>L-aspartyl-L-lysine(out) = L-aspartyl-L-lysine(in)</text>
        <dbReference type="Rhea" id="RHEA:79411"/>
        <dbReference type="ChEBI" id="CHEBI:229953"/>
    </reaction>
</comment>
<evidence type="ECO:0000256" key="5">
    <source>
        <dbReference type="ARBA" id="ARBA00022692"/>
    </source>
</evidence>
<evidence type="ECO:0000256" key="15">
    <source>
        <dbReference type="ARBA" id="ARBA00044898"/>
    </source>
</evidence>
<evidence type="ECO:0000313" key="28">
    <source>
        <dbReference type="EMBL" id="MEA0970145.1"/>
    </source>
</evidence>
<comment type="similarity">
    <text evidence="3">Belongs to the major facilitator superfamily.</text>
</comment>
<comment type="catalytic activity">
    <reaction evidence="16">
        <text>L-arginyl-L-alpha-amino acid(out) = L-arginyl-L-alpha-amino acid(in)</text>
        <dbReference type="Rhea" id="RHEA:79371"/>
        <dbReference type="ChEBI" id="CHEBI:84315"/>
    </reaction>
</comment>
<sequence length="428" mass="47630">MLTLRHKYLPFFMWLWPLLFFAYQFILRLWPGLMMHQIMDQFSIDASHFGLLAAFYYYGYSIMQIPVAILLDRFSARRIIFIFAVLCGLATLTFTYTSNFYLALLSRFLIGVGSAVGFLGVSKVVSEWFPKAQYARMVGFSFTFGLTGAIYGGKPVSILIETYSWKTVALTLAIVSITLGFATYFALRSPQNIKKSIPEEKFKIANFKAILASPSIWFLAFSNLFMVGSLEGFADVWGVPYLMTAYGINKGDAAGLISFIFFGMLFGGPLLALCSKRFGNYSVIGMCGFIMALTFVLLLQSKTYNPLTLTCLFFVLGIMCCYQVIVFSAGSSLVEPKNLGVTIAFLNCINMLGGSFFHTVIGKIMDVFWVGSLNDSGLKIYDINAYKYSLSVVPICACLGAIIVVLVGLRVQNSYNQVKSEKFLVSES</sequence>
<reference evidence="28 29" key="1">
    <citation type="submission" date="2023-03" db="EMBL/GenBank/DDBJ databases">
        <title>Host association and intracellularity evolved multiple times independently in the Rickettsiales.</title>
        <authorList>
            <person name="Castelli M."/>
            <person name="Nardi T."/>
            <person name="Gammuto L."/>
            <person name="Bellinzona G."/>
            <person name="Sabaneyeva E."/>
            <person name="Potekhin A."/>
            <person name="Serra V."/>
            <person name="Petroni G."/>
            <person name="Sassera D."/>
        </authorList>
    </citation>
    <scope>NUCLEOTIDE SEQUENCE [LARGE SCALE GENOMIC DNA]</scope>
    <source>
        <strain evidence="28 29">Sr 2-6</strain>
    </source>
</reference>
<dbReference type="Proteomes" id="UP001291687">
    <property type="component" value="Unassembled WGS sequence"/>
</dbReference>
<evidence type="ECO:0000256" key="24">
    <source>
        <dbReference type="ARBA" id="ARBA00045709"/>
    </source>
</evidence>
<keyword evidence="4" id="KW-0813">Transport</keyword>
<dbReference type="SUPFAM" id="SSF103473">
    <property type="entry name" value="MFS general substrate transporter"/>
    <property type="match status" value="1"/>
</dbReference>
<evidence type="ECO:0000256" key="4">
    <source>
        <dbReference type="ARBA" id="ARBA00022448"/>
    </source>
</evidence>
<feature type="transmembrane region" description="Helical" evidence="26">
    <location>
        <begin position="253"/>
        <end position="274"/>
    </location>
</feature>
<feature type="domain" description="Major facilitator superfamily (MFS) profile" evidence="27">
    <location>
        <begin position="9"/>
        <end position="412"/>
    </location>
</feature>
<evidence type="ECO:0000313" key="29">
    <source>
        <dbReference type="Proteomes" id="UP001291687"/>
    </source>
</evidence>
<dbReference type="Gene3D" id="1.20.1250.20">
    <property type="entry name" value="MFS general substrate transporter like domains"/>
    <property type="match status" value="2"/>
</dbReference>
<organism evidence="28 29">
    <name type="scientific">Candidatus Megaera venefica</name>
    <dbReference type="NCBI Taxonomy" id="2055910"/>
    <lineage>
        <taxon>Bacteria</taxon>
        <taxon>Pseudomonadati</taxon>
        <taxon>Pseudomonadota</taxon>
        <taxon>Alphaproteobacteria</taxon>
        <taxon>Rickettsiales</taxon>
        <taxon>Rickettsiaceae</taxon>
        <taxon>Candidatus Megaera</taxon>
    </lineage>
</organism>
<evidence type="ECO:0000256" key="20">
    <source>
        <dbReference type="ARBA" id="ARBA00044919"/>
    </source>
</evidence>
<evidence type="ECO:0000256" key="22">
    <source>
        <dbReference type="ARBA" id="ARBA00044985"/>
    </source>
</evidence>
<proteinExistence type="inferred from homology"/>
<dbReference type="PANTHER" id="PTHR23512:SF3">
    <property type="entry name" value="MAJOR FACILITATOR SUPERFAMILY DOMAIN-CONTAINING PROTEIN 1"/>
    <property type="match status" value="1"/>
</dbReference>
<evidence type="ECO:0000256" key="14">
    <source>
        <dbReference type="ARBA" id="ARBA00044893"/>
    </source>
</evidence>
<comment type="catalytic activity">
    <reaction evidence="20">
        <text>L-alanyl-L-lysine(out) = L-alanyl-L-lysine(in)</text>
        <dbReference type="Rhea" id="RHEA:79415"/>
        <dbReference type="ChEBI" id="CHEBI:192470"/>
    </reaction>
</comment>
<evidence type="ECO:0000256" key="21">
    <source>
        <dbReference type="ARBA" id="ARBA00044924"/>
    </source>
</evidence>
<feature type="transmembrane region" description="Helical" evidence="26">
    <location>
        <begin position="281"/>
        <end position="301"/>
    </location>
</feature>
<comment type="subunit">
    <text evidence="25">Homodimer. Interacts with lysosomal protein GLMP (via lumenal domain); the interaction starts while both proteins are still in the endoplasmic reticulum and is required for stabilization of MFSD1 in lysosomes but has no direct effect on its targeting to lysosomes or transporter activity.</text>
</comment>
<comment type="catalytic activity">
    <reaction evidence="19">
        <text>L-histidyl-L-alpha-amino acid(out) = L-histidyl-L-alpha-amino acid(in)</text>
        <dbReference type="Rhea" id="RHEA:79379"/>
        <dbReference type="ChEBI" id="CHEBI:229964"/>
    </reaction>
</comment>
<evidence type="ECO:0000256" key="25">
    <source>
        <dbReference type="ARBA" id="ARBA00046376"/>
    </source>
</evidence>
<dbReference type="RefSeq" id="WP_322776050.1">
    <property type="nucleotide sequence ID" value="NZ_JARJFB010000003.1"/>
</dbReference>
<evidence type="ECO:0000256" key="18">
    <source>
        <dbReference type="ARBA" id="ARBA00044903"/>
    </source>
</evidence>
<comment type="catalytic activity">
    <reaction evidence="21">
        <text>L-lysyl-glycine(out) = L-lysyl-glycine(in)</text>
        <dbReference type="Rhea" id="RHEA:79407"/>
        <dbReference type="ChEBI" id="CHEBI:191202"/>
    </reaction>
</comment>
<evidence type="ECO:0000256" key="7">
    <source>
        <dbReference type="ARBA" id="ARBA00023136"/>
    </source>
</evidence>
<keyword evidence="29" id="KW-1185">Reference proteome</keyword>
<evidence type="ECO:0000256" key="13">
    <source>
        <dbReference type="ARBA" id="ARBA00044891"/>
    </source>
</evidence>
<keyword evidence="7 26" id="KW-0472">Membrane</keyword>
<feature type="transmembrane region" description="Helical" evidence="26">
    <location>
        <begin position="207"/>
        <end position="233"/>
    </location>
</feature>
<evidence type="ECO:0000256" key="19">
    <source>
        <dbReference type="ARBA" id="ARBA00044912"/>
    </source>
</evidence>
<evidence type="ECO:0000256" key="10">
    <source>
        <dbReference type="ARBA" id="ARBA00044878"/>
    </source>
</evidence>
<feature type="transmembrane region" description="Helical" evidence="26">
    <location>
        <begin position="78"/>
        <end position="96"/>
    </location>
</feature>
<feature type="transmembrane region" description="Helical" evidence="26">
    <location>
        <begin position="307"/>
        <end position="327"/>
    </location>
</feature>
<comment type="catalytic activity">
    <reaction evidence="9">
        <text>L-lysyl-L-alanine(out) = L-lysyl-L-alanine(in)</text>
        <dbReference type="Rhea" id="RHEA:79399"/>
        <dbReference type="ChEBI" id="CHEBI:229954"/>
    </reaction>
</comment>
<comment type="catalytic activity">
    <reaction evidence="11">
        <text>L-alpha-aminoacyl-L-arginine(out) = L-alpha-aminoacyl-L-arginine(in)</text>
        <dbReference type="Rhea" id="RHEA:79367"/>
        <dbReference type="ChEBI" id="CHEBI:229968"/>
    </reaction>
</comment>
<comment type="catalytic activity">
    <reaction evidence="10">
        <text>L-histidyl-glycine(out) = L-histidyl-glycine(in)</text>
        <dbReference type="Rhea" id="RHEA:79395"/>
        <dbReference type="ChEBI" id="CHEBI:229957"/>
    </reaction>
</comment>
<evidence type="ECO:0000256" key="26">
    <source>
        <dbReference type="SAM" id="Phobius"/>
    </source>
</evidence>
<comment type="catalytic activity">
    <reaction evidence="12">
        <text>L-alpha-aminoacyl-L-histidine(out) = L-alpha-aminoacyl-L-histidine(in)</text>
        <dbReference type="Rhea" id="RHEA:79375"/>
        <dbReference type="ChEBI" id="CHEBI:229967"/>
    </reaction>
</comment>
<comment type="catalytic activity">
    <reaction evidence="14">
        <text>L-alpha-aminoacyl-L-lysine(out) = L-alpha-aminoacyl-L-lysine(in)</text>
        <dbReference type="Rhea" id="RHEA:79383"/>
        <dbReference type="ChEBI" id="CHEBI:229966"/>
    </reaction>
</comment>
<keyword evidence="8" id="KW-0458">Lysosome</keyword>
<feature type="transmembrane region" description="Helical" evidence="26">
    <location>
        <begin position="102"/>
        <end position="122"/>
    </location>
</feature>
<dbReference type="EMBL" id="JARJFB010000003">
    <property type="protein sequence ID" value="MEA0970145.1"/>
    <property type="molecule type" value="Genomic_DNA"/>
</dbReference>
<dbReference type="PROSITE" id="PS50850">
    <property type="entry name" value="MFS"/>
    <property type="match status" value="1"/>
</dbReference>
<comment type="caution">
    <text evidence="28">The sequence shown here is derived from an EMBL/GenBank/DDBJ whole genome shotgun (WGS) entry which is preliminary data.</text>
</comment>
<feature type="transmembrane region" description="Helical" evidence="26">
    <location>
        <begin position="385"/>
        <end position="409"/>
    </location>
</feature>
<comment type="function">
    <text evidence="24">Lysosomal dipeptide uniporter that selectively exports lysine, arginine or histidine-containing dipeptides with a net positive charge from the lysosome lumen into the cytosol. Could play a role in a specific type of protein O-glycosylation indirectly regulating macrophages migration and tissue invasion. Also essential for liver homeostasis.</text>
</comment>
<evidence type="ECO:0000256" key="6">
    <source>
        <dbReference type="ARBA" id="ARBA00022989"/>
    </source>
</evidence>
<evidence type="ECO:0000256" key="17">
    <source>
        <dbReference type="ARBA" id="ARBA00044900"/>
    </source>
</evidence>